<organism evidence="2 3">
    <name type="scientific">Candidatus Uhrbacteria bacterium CG22_combo_CG10-13_8_21_14_all_47_17</name>
    <dbReference type="NCBI Taxonomy" id="1975041"/>
    <lineage>
        <taxon>Bacteria</taxon>
        <taxon>Candidatus Uhriibacteriota</taxon>
    </lineage>
</organism>
<protein>
    <recommendedName>
        <fullName evidence="1">DUF4357 domain-containing protein</fullName>
    </recommendedName>
</protein>
<evidence type="ECO:0000313" key="3">
    <source>
        <dbReference type="Proteomes" id="UP000231581"/>
    </source>
</evidence>
<evidence type="ECO:0000313" key="2">
    <source>
        <dbReference type="EMBL" id="PIP60573.1"/>
    </source>
</evidence>
<dbReference type="Pfam" id="PF14267">
    <property type="entry name" value="DUF4357"/>
    <property type="match status" value="1"/>
</dbReference>
<comment type="caution">
    <text evidence="2">The sequence shown here is derived from an EMBL/GenBank/DDBJ whole genome shotgun (WGS) entry which is preliminary data.</text>
</comment>
<feature type="domain" description="DUF4357" evidence="1">
    <location>
        <begin position="169"/>
        <end position="222"/>
    </location>
</feature>
<evidence type="ECO:0000259" key="1">
    <source>
        <dbReference type="Pfam" id="PF14267"/>
    </source>
</evidence>
<gene>
    <name evidence="2" type="ORF">COX00_02485</name>
</gene>
<dbReference type="AlphaFoldDB" id="A0A2H0BSD0"/>
<proteinExistence type="predicted"/>
<reference evidence="2 3" key="1">
    <citation type="submission" date="2017-09" db="EMBL/GenBank/DDBJ databases">
        <title>Depth-based differentiation of microbial function through sediment-hosted aquifers and enrichment of novel symbionts in the deep terrestrial subsurface.</title>
        <authorList>
            <person name="Probst A.J."/>
            <person name="Ladd B."/>
            <person name="Jarett J.K."/>
            <person name="Geller-Mcgrath D.E."/>
            <person name="Sieber C.M."/>
            <person name="Emerson J.B."/>
            <person name="Anantharaman K."/>
            <person name="Thomas B.C."/>
            <person name="Malmstrom R."/>
            <person name="Stieglmeier M."/>
            <person name="Klingl A."/>
            <person name="Woyke T."/>
            <person name="Ryan C.M."/>
            <person name="Banfield J.F."/>
        </authorList>
    </citation>
    <scope>NUCLEOTIDE SEQUENCE [LARGE SCALE GENOMIC DNA]</scope>
    <source>
        <strain evidence="2">CG22_combo_CG10-13_8_21_14_all_47_17</strain>
    </source>
</reference>
<dbReference type="CDD" id="cd10447">
    <property type="entry name" value="GIY-YIG_unchar_2"/>
    <property type="match status" value="1"/>
</dbReference>
<dbReference type="InterPro" id="IPR025579">
    <property type="entry name" value="DUF4357"/>
</dbReference>
<sequence>MPAVYFLLGDENHVYVGETDSLGQRLAHHAITKPNWSDLIAFTSPKLTKTEVKYLEHAFTKRLASDGLVVLENGTSPKSPTISTEDQDVMEKFVDRASDILLSLGYSLLGASHEVTAEAKQSGVLVTCVGPDANAQGVYGESGLLVLKGSLARKKHAPAFEVHNYFKKRTQMIESGILSSFDDRHYSFAQDYLFSSPSAAAAIVRGTSRNGLIEWKAQDGKTIKELEQNSDGG</sequence>
<name>A0A2H0BSD0_9BACT</name>
<dbReference type="EMBL" id="PCSZ01000050">
    <property type="protein sequence ID" value="PIP60573.1"/>
    <property type="molecule type" value="Genomic_DNA"/>
</dbReference>
<accession>A0A2H0BSD0</accession>
<dbReference type="Proteomes" id="UP000231581">
    <property type="component" value="Unassembled WGS sequence"/>
</dbReference>